<dbReference type="AlphaFoldDB" id="A0A517VE49"/>
<proteinExistence type="predicted"/>
<evidence type="ECO:0000313" key="1">
    <source>
        <dbReference type="EMBL" id="QDT91288.1"/>
    </source>
</evidence>
<dbReference type="RefSeq" id="WP_145228051.1">
    <property type="nucleotide sequence ID" value="NZ_CP036343.1"/>
</dbReference>
<dbReference type="EMBL" id="CP036343">
    <property type="protein sequence ID" value="QDT91288.1"/>
    <property type="molecule type" value="Genomic_DNA"/>
</dbReference>
<keyword evidence="2" id="KW-1185">Reference proteome</keyword>
<dbReference type="Proteomes" id="UP000316855">
    <property type="component" value="Chromosome"/>
</dbReference>
<dbReference type="KEGG" id="gax:Pan161_29440"/>
<gene>
    <name evidence="1" type="ORF">Pan161_29440</name>
</gene>
<accession>A0A517VE49</accession>
<evidence type="ECO:0000313" key="2">
    <source>
        <dbReference type="Proteomes" id="UP000316855"/>
    </source>
</evidence>
<organism evidence="1 2">
    <name type="scientific">Gimesia algae</name>
    <dbReference type="NCBI Taxonomy" id="2527971"/>
    <lineage>
        <taxon>Bacteria</taxon>
        <taxon>Pseudomonadati</taxon>
        <taxon>Planctomycetota</taxon>
        <taxon>Planctomycetia</taxon>
        <taxon>Planctomycetales</taxon>
        <taxon>Planctomycetaceae</taxon>
        <taxon>Gimesia</taxon>
    </lineage>
</organism>
<name>A0A517VE49_9PLAN</name>
<protein>
    <recommendedName>
        <fullName evidence="3">Lipocalin-like domain-containing protein</fullName>
    </recommendedName>
</protein>
<reference evidence="1 2" key="1">
    <citation type="submission" date="2019-02" db="EMBL/GenBank/DDBJ databases">
        <title>Deep-cultivation of Planctomycetes and their phenomic and genomic characterization uncovers novel biology.</title>
        <authorList>
            <person name="Wiegand S."/>
            <person name="Jogler M."/>
            <person name="Boedeker C."/>
            <person name="Pinto D."/>
            <person name="Vollmers J."/>
            <person name="Rivas-Marin E."/>
            <person name="Kohn T."/>
            <person name="Peeters S.H."/>
            <person name="Heuer A."/>
            <person name="Rast P."/>
            <person name="Oberbeckmann S."/>
            <person name="Bunk B."/>
            <person name="Jeske O."/>
            <person name="Meyerdierks A."/>
            <person name="Storesund J.E."/>
            <person name="Kallscheuer N."/>
            <person name="Luecker S."/>
            <person name="Lage O.M."/>
            <person name="Pohl T."/>
            <person name="Merkel B.J."/>
            <person name="Hornburger P."/>
            <person name="Mueller R.-W."/>
            <person name="Bruemmer F."/>
            <person name="Labrenz M."/>
            <person name="Spormann A.M."/>
            <person name="Op den Camp H."/>
            <person name="Overmann J."/>
            <person name="Amann R."/>
            <person name="Jetten M.S.M."/>
            <person name="Mascher T."/>
            <person name="Medema M.H."/>
            <person name="Devos D.P."/>
            <person name="Kaster A.-K."/>
            <person name="Ovreas L."/>
            <person name="Rohde M."/>
            <person name="Galperin M.Y."/>
            <person name="Jogler C."/>
        </authorList>
    </citation>
    <scope>NUCLEOTIDE SEQUENCE [LARGE SCALE GENOMIC DNA]</scope>
    <source>
        <strain evidence="1 2">Pan161</strain>
    </source>
</reference>
<evidence type="ECO:0008006" key="3">
    <source>
        <dbReference type="Google" id="ProtNLM"/>
    </source>
</evidence>
<dbReference type="OrthoDB" id="276694at2"/>
<sequence>MKTFFLKLKQARFRSALAGLAGVLVLLLTFFLTTDNQPPLSPAERLLVGEWYHAPAESTRIFHADRTFETSGRQFAGTWNIKEGRLSITYWQPYELPRSLSLTSLGLSLKSVQRSREKYTYGWEISFSDKGQRLSLSHPIDEHHPDGKWWWNRKTAP</sequence>